<name>A0ABS1SHX8_9MICO</name>
<dbReference type="PANTHER" id="PTHR43528:SF1">
    <property type="entry name" value="ALPHA-KETOGLUTARATE PERMEASE"/>
    <property type="match status" value="1"/>
</dbReference>
<feature type="transmembrane region" description="Helical" evidence="9">
    <location>
        <begin position="374"/>
        <end position="395"/>
    </location>
</feature>
<evidence type="ECO:0000256" key="6">
    <source>
        <dbReference type="ARBA" id="ARBA00022847"/>
    </source>
</evidence>
<evidence type="ECO:0000256" key="5">
    <source>
        <dbReference type="ARBA" id="ARBA00022692"/>
    </source>
</evidence>
<evidence type="ECO:0000256" key="3">
    <source>
        <dbReference type="ARBA" id="ARBA00022448"/>
    </source>
</evidence>
<dbReference type="RefSeq" id="WP_202344163.1">
    <property type="nucleotide sequence ID" value="NZ_BAAAPI010000013.1"/>
</dbReference>
<feature type="transmembrane region" description="Helical" evidence="9">
    <location>
        <begin position="281"/>
        <end position="301"/>
    </location>
</feature>
<dbReference type="PANTHER" id="PTHR43528">
    <property type="entry name" value="ALPHA-KETOGLUTARATE PERMEASE"/>
    <property type="match status" value="1"/>
</dbReference>
<feature type="transmembrane region" description="Helical" evidence="9">
    <location>
        <begin position="189"/>
        <end position="208"/>
    </location>
</feature>
<dbReference type="InterPro" id="IPR051084">
    <property type="entry name" value="H+-coupled_symporters"/>
</dbReference>
<feature type="transmembrane region" description="Helical" evidence="9">
    <location>
        <begin position="156"/>
        <end position="177"/>
    </location>
</feature>
<keyword evidence="6" id="KW-0769">Symport</keyword>
<dbReference type="PROSITE" id="PS00217">
    <property type="entry name" value="SUGAR_TRANSPORT_2"/>
    <property type="match status" value="1"/>
</dbReference>
<evidence type="ECO:0000259" key="10">
    <source>
        <dbReference type="PROSITE" id="PS50850"/>
    </source>
</evidence>
<dbReference type="Pfam" id="PF07690">
    <property type="entry name" value="MFS_1"/>
    <property type="match status" value="1"/>
</dbReference>
<dbReference type="InterPro" id="IPR036259">
    <property type="entry name" value="MFS_trans_sf"/>
</dbReference>
<accession>A0ABS1SHX8</accession>
<feature type="domain" description="Major facilitator superfamily (MFS) profile" evidence="10">
    <location>
        <begin position="17"/>
        <end position="427"/>
    </location>
</feature>
<dbReference type="PROSITE" id="PS50850">
    <property type="entry name" value="MFS"/>
    <property type="match status" value="1"/>
</dbReference>
<organism evidence="11 12">
    <name type="scientific">Leucobacter chromiireducens subsp. solipictus</name>
    <dbReference type="NCBI Taxonomy" id="398235"/>
    <lineage>
        <taxon>Bacteria</taxon>
        <taxon>Bacillati</taxon>
        <taxon>Actinomycetota</taxon>
        <taxon>Actinomycetes</taxon>
        <taxon>Micrococcales</taxon>
        <taxon>Microbacteriaceae</taxon>
        <taxon>Leucobacter</taxon>
    </lineage>
</organism>
<dbReference type="InterPro" id="IPR005829">
    <property type="entry name" value="Sugar_transporter_CS"/>
</dbReference>
<evidence type="ECO:0000256" key="4">
    <source>
        <dbReference type="ARBA" id="ARBA00022475"/>
    </source>
</evidence>
<evidence type="ECO:0000313" key="11">
    <source>
        <dbReference type="EMBL" id="MBL3678888.1"/>
    </source>
</evidence>
<dbReference type="InterPro" id="IPR011701">
    <property type="entry name" value="MFS"/>
</dbReference>
<comment type="similarity">
    <text evidence="2">Belongs to the major facilitator superfamily. Metabolite:H+ Symporter (MHS) family (TC 2.A.1.6) family.</text>
</comment>
<dbReference type="SUPFAM" id="SSF103473">
    <property type="entry name" value="MFS general substrate transporter"/>
    <property type="match status" value="1"/>
</dbReference>
<keyword evidence="7 9" id="KW-1133">Transmembrane helix</keyword>
<dbReference type="PROSITE" id="PS00216">
    <property type="entry name" value="SUGAR_TRANSPORT_1"/>
    <property type="match status" value="1"/>
</dbReference>
<evidence type="ECO:0000256" key="9">
    <source>
        <dbReference type="SAM" id="Phobius"/>
    </source>
</evidence>
<gene>
    <name evidence="11" type="ORF">D3230_06210</name>
</gene>
<keyword evidence="12" id="KW-1185">Reference proteome</keyword>
<feature type="transmembrane region" description="Helical" evidence="9">
    <location>
        <begin position="334"/>
        <end position="362"/>
    </location>
</feature>
<evidence type="ECO:0000256" key="1">
    <source>
        <dbReference type="ARBA" id="ARBA00004651"/>
    </source>
</evidence>
<evidence type="ECO:0000256" key="8">
    <source>
        <dbReference type="ARBA" id="ARBA00023136"/>
    </source>
</evidence>
<dbReference type="InterPro" id="IPR020846">
    <property type="entry name" value="MFS_dom"/>
</dbReference>
<feature type="transmembrane region" description="Helical" evidence="9">
    <location>
        <begin position="89"/>
        <end position="110"/>
    </location>
</feature>
<evidence type="ECO:0000313" key="12">
    <source>
        <dbReference type="Proteomes" id="UP001645859"/>
    </source>
</evidence>
<protein>
    <submittedName>
        <fullName evidence="11">MFS transporter</fullName>
    </submittedName>
</protein>
<evidence type="ECO:0000256" key="7">
    <source>
        <dbReference type="ARBA" id="ARBA00022989"/>
    </source>
</evidence>
<feature type="transmembrane region" description="Helical" evidence="9">
    <location>
        <begin position="401"/>
        <end position="422"/>
    </location>
</feature>
<dbReference type="Proteomes" id="UP001645859">
    <property type="component" value="Unassembled WGS sequence"/>
</dbReference>
<reference evidence="11 12" key="1">
    <citation type="submission" date="2018-09" db="EMBL/GenBank/DDBJ databases">
        <title>Comparative genomics of Leucobacter spp.</title>
        <authorList>
            <person name="Reis A.C."/>
            <person name="Kolvenbach B.A."/>
            <person name="Corvini P.F.X."/>
            <person name="Nunes O.C."/>
        </authorList>
    </citation>
    <scope>NUCLEOTIDE SEQUENCE [LARGE SCALE GENOMIC DNA]</scope>
    <source>
        <strain evidence="11 12">TAN 31504</strain>
    </source>
</reference>
<keyword evidence="8 9" id="KW-0472">Membrane</keyword>
<feature type="transmembrane region" description="Helical" evidence="9">
    <location>
        <begin position="122"/>
        <end position="144"/>
    </location>
</feature>
<keyword evidence="3" id="KW-0813">Transport</keyword>
<keyword evidence="4" id="KW-1003">Cell membrane</keyword>
<proteinExistence type="inferred from homology"/>
<feature type="transmembrane region" description="Helical" evidence="9">
    <location>
        <begin position="54"/>
        <end position="77"/>
    </location>
</feature>
<feature type="transmembrane region" description="Helical" evidence="9">
    <location>
        <begin position="29"/>
        <end position="48"/>
    </location>
</feature>
<sequence length="448" mass="47169">MSLTEAPRVRKSSMGKTAFAVGIGNFMEWFDFAVYGYFAAVVGALFFASDDPMIGLLSSLSVFAVGFVMRPLGGLIFGPIGDRKGRKFALVLSVLLMGVATTLIGCLPTFHDIGVTATVLLVALRMVQGLSAGGEGASAITFLVESAPANRRGLVGSVIPASAALSFVAGSFAALLVNSFLGESEMLAWGWRIPFLIAAPLSIIGLYVRLRIEESPVFEALVEKDELATSPLKLPLVNGWRSPLVAFAVSAVGGTGIYFLATYMNTQLSTVAGFPKTTALTLMTIALISYMALCPLAGWLADRFGRRPINLIGTIGHLVLTIPVFLLVGSGSQAAALLGLVLMAMSQSMVVVTNFVIIVELFPAASRSSSVSLAYNLALAFVAGPGPFVAAWLFSTTGNPVSPAFYLIGVAAVCLPILLVWLPETLGRNLFRSHSIEETATLETVSTK</sequence>
<comment type="subcellular location">
    <subcellularLocation>
        <location evidence="1">Cell membrane</location>
        <topology evidence="1">Multi-pass membrane protein</topology>
    </subcellularLocation>
</comment>
<feature type="transmembrane region" description="Helical" evidence="9">
    <location>
        <begin position="243"/>
        <end position="261"/>
    </location>
</feature>
<comment type="caution">
    <text evidence="11">The sequence shown here is derived from an EMBL/GenBank/DDBJ whole genome shotgun (WGS) entry which is preliminary data.</text>
</comment>
<keyword evidence="5 9" id="KW-0812">Transmembrane</keyword>
<dbReference type="EMBL" id="QYAC01000003">
    <property type="protein sequence ID" value="MBL3678888.1"/>
    <property type="molecule type" value="Genomic_DNA"/>
</dbReference>
<dbReference type="Gene3D" id="1.20.1250.20">
    <property type="entry name" value="MFS general substrate transporter like domains"/>
    <property type="match status" value="2"/>
</dbReference>
<evidence type="ECO:0000256" key="2">
    <source>
        <dbReference type="ARBA" id="ARBA00008240"/>
    </source>
</evidence>
<feature type="transmembrane region" description="Helical" evidence="9">
    <location>
        <begin position="308"/>
        <end position="328"/>
    </location>
</feature>